<sequence>MDVLLPTTVVGSLPQPNWLVDKDFMMSNQPPRVRLTSVWRVAEPYLEEAQDDATYVAVKMQEAVGLDIVSDGEIRRESYFNRFATALDGIDIDNPAEVEGRNKTRQIVPRVVGEIRRSRPVQVRDIEHMRAITDRPIKITVPGPFTMMRLAKDEHYHDKEALLMAYAAAVNEELRDLKAAGADIVQLDEPFVESFVEEAERFAVKGINRSLEGIEGTTVVHVCFGYGHYVHTEKPNAYSFLGPLNECRATQISIEAAQPNLDVTMLDLLPDKQVMYGVLDLKDHTVETPEIVASRLRRALERIDAERLVVAPDCGMKYLPSDIAYAKLAAMVQGRDQVRAELGG</sequence>
<evidence type="ECO:0000259" key="4">
    <source>
        <dbReference type="Pfam" id="PF01717"/>
    </source>
</evidence>
<dbReference type="Proteomes" id="UP001378188">
    <property type="component" value="Unassembled WGS sequence"/>
</dbReference>
<evidence type="ECO:0000256" key="1">
    <source>
        <dbReference type="ARBA" id="ARBA00001947"/>
    </source>
</evidence>
<protein>
    <submittedName>
        <fullName evidence="5">Uroporphyrinogen decarboxylase family protein</fullName>
    </submittedName>
</protein>
<gene>
    <name evidence="5" type="ORF">V3328_15960</name>
</gene>
<dbReference type="Pfam" id="PF01717">
    <property type="entry name" value="Meth_synt_2"/>
    <property type="match status" value="1"/>
</dbReference>
<dbReference type="CDD" id="cd03311">
    <property type="entry name" value="CIMS_C_terminal_like"/>
    <property type="match status" value="1"/>
</dbReference>
<dbReference type="PANTHER" id="PTHR30519">
    <property type="entry name" value="5-METHYLTETRAHYDROPTEROYLTRIGLUTAMATE--HOMOCYSTEINE METHYLTRANSFERASE"/>
    <property type="match status" value="1"/>
</dbReference>
<keyword evidence="3" id="KW-0862">Zinc</keyword>
<dbReference type="SUPFAM" id="SSF51726">
    <property type="entry name" value="UROD/MetE-like"/>
    <property type="match status" value="1"/>
</dbReference>
<dbReference type="AlphaFoldDB" id="A0AAW9RTA6"/>
<evidence type="ECO:0000256" key="3">
    <source>
        <dbReference type="ARBA" id="ARBA00022833"/>
    </source>
</evidence>
<reference evidence="5 6" key="1">
    <citation type="submission" date="2024-02" db="EMBL/GenBank/DDBJ databases">
        <title>Genome analysis and characterization of Microbaculum marinisediminis sp. nov., isolated from marine sediment.</title>
        <authorList>
            <person name="Du Z.-J."/>
            <person name="Ye Y.-Q."/>
            <person name="Zhang Z.-R."/>
            <person name="Yuan S.-M."/>
            <person name="Zhang X.-Y."/>
        </authorList>
    </citation>
    <scope>NUCLEOTIDE SEQUENCE [LARGE SCALE GENOMIC DNA]</scope>
    <source>
        <strain evidence="5 6">SDUM1044001</strain>
    </source>
</reference>
<evidence type="ECO:0000313" key="5">
    <source>
        <dbReference type="EMBL" id="MEJ8572986.1"/>
    </source>
</evidence>
<dbReference type="GO" id="GO:0003871">
    <property type="term" value="F:5-methyltetrahydropteroyltriglutamate-homocysteine S-methyltransferase activity"/>
    <property type="evidence" value="ECO:0007669"/>
    <property type="project" value="InterPro"/>
</dbReference>
<accession>A0AAW9RTA6</accession>
<dbReference type="RefSeq" id="WP_340330678.1">
    <property type="nucleotide sequence ID" value="NZ_JAZHOF010000006.1"/>
</dbReference>
<evidence type="ECO:0000313" key="6">
    <source>
        <dbReference type="Proteomes" id="UP001378188"/>
    </source>
</evidence>
<name>A0AAW9RTA6_9HYPH</name>
<evidence type="ECO:0000256" key="2">
    <source>
        <dbReference type="ARBA" id="ARBA00022723"/>
    </source>
</evidence>
<feature type="domain" description="Cobalamin-independent methionine synthase MetE C-terminal/archaeal" evidence="4">
    <location>
        <begin position="5"/>
        <end position="333"/>
    </location>
</feature>
<dbReference type="InterPro" id="IPR002629">
    <property type="entry name" value="Met_Synth_C/arc"/>
</dbReference>
<organism evidence="5 6">
    <name type="scientific">Microbaculum marinum</name>
    <dbReference type="NCBI Taxonomy" id="1764581"/>
    <lineage>
        <taxon>Bacteria</taxon>
        <taxon>Pseudomonadati</taxon>
        <taxon>Pseudomonadota</taxon>
        <taxon>Alphaproteobacteria</taxon>
        <taxon>Hyphomicrobiales</taxon>
        <taxon>Tepidamorphaceae</taxon>
        <taxon>Microbaculum</taxon>
    </lineage>
</organism>
<dbReference type="EMBL" id="JAZHOF010000006">
    <property type="protein sequence ID" value="MEJ8572986.1"/>
    <property type="molecule type" value="Genomic_DNA"/>
</dbReference>
<proteinExistence type="predicted"/>
<keyword evidence="2" id="KW-0479">Metal-binding</keyword>
<dbReference type="InterPro" id="IPR038071">
    <property type="entry name" value="UROD/MetE-like_sf"/>
</dbReference>
<comment type="caution">
    <text evidence="5">The sequence shown here is derived from an EMBL/GenBank/DDBJ whole genome shotgun (WGS) entry which is preliminary data.</text>
</comment>
<keyword evidence="6" id="KW-1185">Reference proteome</keyword>
<dbReference type="Gene3D" id="3.20.20.210">
    <property type="match status" value="1"/>
</dbReference>
<comment type="cofactor">
    <cofactor evidence="1">
        <name>Zn(2+)</name>
        <dbReference type="ChEBI" id="CHEBI:29105"/>
    </cofactor>
</comment>
<dbReference type="GO" id="GO:0008270">
    <property type="term" value="F:zinc ion binding"/>
    <property type="evidence" value="ECO:0007669"/>
    <property type="project" value="InterPro"/>
</dbReference>
<dbReference type="GO" id="GO:0009086">
    <property type="term" value="P:methionine biosynthetic process"/>
    <property type="evidence" value="ECO:0007669"/>
    <property type="project" value="InterPro"/>
</dbReference>